<dbReference type="InParanoid" id="A0A4V3SJ44"/>
<name>A0A4V3SJ44_9PEZI</name>
<gene>
    <name evidence="1" type="ORF">EX30DRAFT_363097</name>
</gene>
<proteinExistence type="predicted"/>
<accession>A0A4V3SJ44</accession>
<sequence>MAFVEYRYIVNRDGGKARFQPGHILSTTIPQLHLPSIPSLLTPSPPLPPKLHTPSHIPLIPTPITHLPQHRHHRPTTPALPAPILLVDAAFPRVTVPALSAVVAAPLAVPDYAGSERRREAEVVARVHAGVSAVAAEFDRED</sequence>
<dbReference type="AlphaFoldDB" id="A0A4V3SJ44"/>
<organism evidence="1 2">
    <name type="scientific">Ascodesmis nigricans</name>
    <dbReference type="NCBI Taxonomy" id="341454"/>
    <lineage>
        <taxon>Eukaryota</taxon>
        <taxon>Fungi</taxon>
        <taxon>Dikarya</taxon>
        <taxon>Ascomycota</taxon>
        <taxon>Pezizomycotina</taxon>
        <taxon>Pezizomycetes</taxon>
        <taxon>Pezizales</taxon>
        <taxon>Ascodesmidaceae</taxon>
        <taxon>Ascodesmis</taxon>
    </lineage>
</organism>
<evidence type="ECO:0000313" key="2">
    <source>
        <dbReference type="Proteomes" id="UP000298138"/>
    </source>
</evidence>
<dbReference type="Proteomes" id="UP000298138">
    <property type="component" value="Unassembled WGS sequence"/>
</dbReference>
<evidence type="ECO:0000313" key="1">
    <source>
        <dbReference type="EMBL" id="TGZ82575.1"/>
    </source>
</evidence>
<keyword evidence="2" id="KW-1185">Reference proteome</keyword>
<dbReference type="EMBL" id="ML220115">
    <property type="protein sequence ID" value="TGZ82575.1"/>
    <property type="molecule type" value="Genomic_DNA"/>
</dbReference>
<reference evidence="1 2" key="1">
    <citation type="submission" date="2019-04" db="EMBL/GenBank/DDBJ databases">
        <title>Comparative genomics and transcriptomics to analyze fruiting body development in filamentous ascomycetes.</title>
        <authorList>
            <consortium name="DOE Joint Genome Institute"/>
            <person name="Lutkenhaus R."/>
            <person name="Traeger S."/>
            <person name="Breuer J."/>
            <person name="Kuo A."/>
            <person name="Lipzen A."/>
            <person name="Pangilinan J."/>
            <person name="Dilworth D."/>
            <person name="Sandor L."/>
            <person name="Poggeler S."/>
            <person name="Barry K."/>
            <person name="Grigoriev I.V."/>
            <person name="Nowrousian M."/>
        </authorList>
    </citation>
    <scope>NUCLEOTIDE SEQUENCE [LARGE SCALE GENOMIC DNA]</scope>
    <source>
        <strain evidence="1 2">CBS 389.68</strain>
    </source>
</reference>
<protein>
    <submittedName>
        <fullName evidence="1">Uncharacterized protein</fullName>
    </submittedName>
</protein>